<proteinExistence type="inferred from homology"/>
<keyword evidence="4 6" id="KW-0460">Magnesium</keyword>
<keyword evidence="6" id="KW-0464">Manganese</keyword>
<protein>
    <submittedName>
        <fullName evidence="10">DNase I-like protein</fullName>
    </submittedName>
</protein>
<sequence>MHINQLMRDEKIAILVVSETHLNNESHESVQELFERRLHIINSPDPIHPSNRNGVAVIINRAITNIYGLRTKEIVPGRALMIELNWHNEENLCILGVYAPTVKKENGPFWNELKDFFTRNPNIPKPHVVMGDMNVTEDTIDRLPPRRDFPQAVDAIDSFRVDLQLVDGWRETFPGTLSYTFKSTNTGSKSRLDRIYVPSNMMDRCFDWRIQKPTIETDHEMVTVRIASKASPDVGKGRWAMKPHLTKDAEEGRELQNKLEDLIEGITERTDEYNPQELTNIARKRAKIVIPKIDRDIREIETQIDTFSSRKDTYAPEKTQGLGMPSKEKQ</sequence>
<dbReference type="GO" id="GO:0008081">
    <property type="term" value="F:phosphoric diester hydrolase activity"/>
    <property type="evidence" value="ECO:0007669"/>
    <property type="project" value="TreeGrafter"/>
</dbReference>
<feature type="binding site" evidence="6">
    <location>
        <position position="134"/>
    </location>
    <ligand>
        <name>Mg(2+)</name>
        <dbReference type="ChEBI" id="CHEBI:18420"/>
        <label>1</label>
    </ligand>
</feature>
<dbReference type="GO" id="GO:0005634">
    <property type="term" value="C:nucleus"/>
    <property type="evidence" value="ECO:0007669"/>
    <property type="project" value="TreeGrafter"/>
</dbReference>
<dbReference type="GO" id="GO:0006284">
    <property type="term" value="P:base-excision repair"/>
    <property type="evidence" value="ECO:0007669"/>
    <property type="project" value="TreeGrafter"/>
</dbReference>
<dbReference type="PANTHER" id="PTHR22748:SF6">
    <property type="entry name" value="DNA-(APURINIC OR APYRIMIDINIC SITE) ENDONUCLEASE"/>
    <property type="match status" value="1"/>
</dbReference>
<evidence type="ECO:0000256" key="8">
    <source>
        <dbReference type="SAM" id="MobiDB-lite"/>
    </source>
</evidence>
<feature type="binding site" evidence="6">
    <location>
        <position position="218"/>
    </location>
    <ligand>
        <name>Mg(2+)</name>
        <dbReference type="ChEBI" id="CHEBI:18420"/>
        <label>1</label>
    </ligand>
</feature>
<dbReference type="PANTHER" id="PTHR22748">
    <property type="entry name" value="AP ENDONUCLEASE"/>
    <property type="match status" value="1"/>
</dbReference>
<evidence type="ECO:0000256" key="7">
    <source>
        <dbReference type="PIRSR" id="PIRSR604808-3"/>
    </source>
</evidence>
<feature type="active site" evidence="5">
    <location>
        <position position="98"/>
    </location>
</feature>
<dbReference type="InterPro" id="IPR004808">
    <property type="entry name" value="AP_endonuc_1"/>
</dbReference>
<comment type="similarity">
    <text evidence="1">Belongs to the DNA repair enzymes AP/ExoA family.</text>
</comment>
<keyword evidence="11" id="KW-1185">Reference proteome</keyword>
<evidence type="ECO:0000256" key="4">
    <source>
        <dbReference type="ARBA" id="ARBA00022842"/>
    </source>
</evidence>
<keyword evidence="3" id="KW-0378">Hydrolase</keyword>
<dbReference type="SUPFAM" id="SSF56219">
    <property type="entry name" value="DNase I-like"/>
    <property type="match status" value="1"/>
</dbReference>
<dbReference type="Proteomes" id="UP000054007">
    <property type="component" value="Unassembled WGS sequence"/>
</dbReference>
<gene>
    <name evidence="10" type="ORF">CYLTODRAFT_433623</name>
</gene>
<feature type="binding site" evidence="6">
    <location>
        <position position="219"/>
    </location>
    <ligand>
        <name>Mg(2+)</name>
        <dbReference type="ChEBI" id="CHEBI:18420"/>
        <label>1</label>
    </ligand>
</feature>
<dbReference type="OrthoDB" id="416119at2759"/>
<feature type="domain" description="Endonuclease/exonuclease/phosphatase" evidence="9">
    <location>
        <begin position="4"/>
        <end position="200"/>
    </location>
</feature>
<name>A0A0D7AUS2_9AGAR</name>
<evidence type="ECO:0000259" key="9">
    <source>
        <dbReference type="Pfam" id="PF03372"/>
    </source>
</evidence>
<evidence type="ECO:0000256" key="1">
    <source>
        <dbReference type="ARBA" id="ARBA00007092"/>
    </source>
</evidence>
<feature type="active site" description="Proton acceptor" evidence="5">
    <location>
        <position position="219"/>
    </location>
</feature>
<dbReference type="GO" id="GO:0008311">
    <property type="term" value="F:double-stranded DNA 3'-5' DNA exonuclease activity"/>
    <property type="evidence" value="ECO:0007669"/>
    <property type="project" value="TreeGrafter"/>
</dbReference>
<evidence type="ECO:0000256" key="6">
    <source>
        <dbReference type="PIRSR" id="PIRSR604808-2"/>
    </source>
</evidence>
<evidence type="ECO:0000256" key="3">
    <source>
        <dbReference type="ARBA" id="ARBA00022801"/>
    </source>
</evidence>
<dbReference type="GO" id="GO:0003906">
    <property type="term" value="F:DNA-(apurinic or apyrimidinic site) endonuclease activity"/>
    <property type="evidence" value="ECO:0007669"/>
    <property type="project" value="TreeGrafter"/>
</dbReference>
<feature type="site" description="Important for catalytic activity" evidence="7">
    <location>
        <position position="193"/>
    </location>
</feature>
<evidence type="ECO:0000313" key="11">
    <source>
        <dbReference type="Proteomes" id="UP000054007"/>
    </source>
</evidence>
<feature type="binding site" evidence="6">
    <location>
        <position position="132"/>
    </location>
    <ligand>
        <name>Mg(2+)</name>
        <dbReference type="ChEBI" id="CHEBI:18420"/>
        <label>1</label>
    </ligand>
</feature>
<evidence type="ECO:0000256" key="2">
    <source>
        <dbReference type="ARBA" id="ARBA00022723"/>
    </source>
</evidence>
<dbReference type="AlphaFoldDB" id="A0A0D7AUS2"/>
<organism evidence="10 11">
    <name type="scientific">Cylindrobasidium torrendii FP15055 ss-10</name>
    <dbReference type="NCBI Taxonomy" id="1314674"/>
    <lineage>
        <taxon>Eukaryota</taxon>
        <taxon>Fungi</taxon>
        <taxon>Dikarya</taxon>
        <taxon>Basidiomycota</taxon>
        <taxon>Agaricomycotina</taxon>
        <taxon>Agaricomycetes</taxon>
        <taxon>Agaricomycetidae</taxon>
        <taxon>Agaricales</taxon>
        <taxon>Marasmiineae</taxon>
        <taxon>Physalacriaceae</taxon>
        <taxon>Cylindrobasidium</taxon>
    </lineage>
</organism>
<feature type="active site" description="Proton donor/acceptor" evidence="5">
    <location>
        <position position="132"/>
    </location>
</feature>
<feature type="site" description="Transition state stabilizer" evidence="7">
    <location>
        <position position="134"/>
    </location>
</feature>
<dbReference type="CDD" id="cd09076">
    <property type="entry name" value="L1-EN"/>
    <property type="match status" value="1"/>
</dbReference>
<dbReference type="InterPro" id="IPR005135">
    <property type="entry name" value="Endo/exonuclease/phosphatase"/>
</dbReference>
<dbReference type="Gene3D" id="3.60.10.10">
    <property type="entry name" value="Endonuclease/exonuclease/phosphatase"/>
    <property type="match status" value="1"/>
</dbReference>
<feature type="binding site" evidence="6">
    <location>
        <position position="19"/>
    </location>
    <ligand>
        <name>Mg(2+)</name>
        <dbReference type="ChEBI" id="CHEBI:18420"/>
        <label>1</label>
    </ligand>
</feature>
<dbReference type="GO" id="GO:0046872">
    <property type="term" value="F:metal ion binding"/>
    <property type="evidence" value="ECO:0007669"/>
    <property type="project" value="UniProtKB-KW"/>
</dbReference>
<dbReference type="STRING" id="1314674.A0A0D7AUS2"/>
<keyword evidence="2 6" id="KW-0479">Metal-binding</keyword>
<accession>A0A0D7AUS2</accession>
<comment type="cofactor">
    <cofactor evidence="6">
        <name>Mg(2+)</name>
        <dbReference type="ChEBI" id="CHEBI:18420"/>
    </cofactor>
    <cofactor evidence="6">
        <name>Mn(2+)</name>
        <dbReference type="ChEBI" id="CHEBI:29035"/>
    </cofactor>
    <text evidence="6">Probably binds two magnesium or manganese ions per subunit.</text>
</comment>
<evidence type="ECO:0000256" key="5">
    <source>
        <dbReference type="PIRSR" id="PIRSR604808-1"/>
    </source>
</evidence>
<dbReference type="EMBL" id="KN881090">
    <property type="protein sequence ID" value="KIY61031.1"/>
    <property type="molecule type" value="Genomic_DNA"/>
</dbReference>
<dbReference type="Pfam" id="PF03372">
    <property type="entry name" value="Exo_endo_phos"/>
    <property type="match status" value="1"/>
</dbReference>
<evidence type="ECO:0000313" key="10">
    <source>
        <dbReference type="EMBL" id="KIY61031.1"/>
    </source>
</evidence>
<reference evidence="10 11" key="1">
    <citation type="journal article" date="2015" name="Fungal Genet. Biol.">
        <title>Evolution of novel wood decay mechanisms in Agaricales revealed by the genome sequences of Fistulina hepatica and Cylindrobasidium torrendii.</title>
        <authorList>
            <person name="Floudas D."/>
            <person name="Held B.W."/>
            <person name="Riley R."/>
            <person name="Nagy L.G."/>
            <person name="Koehler G."/>
            <person name="Ransdell A.S."/>
            <person name="Younus H."/>
            <person name="Chow J."/>
            <person name="Chiniquy J."/>
            <person name="Lipzen A."/>
            <person name="Tritt A."/>
            <person name="Sun H."/>
            <person name="Haridas S."/>
            <person name="LaButti K."/>
            <person name="Ohm R.A."/>
            <person name="Kues U."/>
            <person name="Blanchette R.A."/>
            <person name="Grigoriev I.V."/>
            <person name="Minto R.E."/>
            <person name="Hibbett D.S."/>
        </authorList>
    </citation>
    <scope>NUCLEOTIDE SEQUENCE [LARGE SCALE GENOMIC DNA]</scope>
    <source>
        <strain evidence="10 11">FP15055 ss-10</strain>
    </source>
</reference>
<dbReference type="InterPro" id="IPR036691">
    <property type="entry name" value="Endo/exonu/phosph_ase_sf"/>
</dbReference>
<feature type="region of interest" description="Disordered" evidence="8">
    <location>
        <begin position="305"/>
        <end position="330"/>
    </location>
</feature>
<feature type="site" description="Interaction with DNA substrate" evidence="7">
    <location>
        <position position="219"/>
    </location>
</feature>